<accession>C6TER1</accession>
<name>C6TER1_SOYBN</name>
<sequence>MLTVFVSQLVDRRPPHRVSELSFADLKPTKRKITKEKLLLQIRRPVAIQLTLYKVSCFLVVC</sequence>
<reference evidence="1" key="1">
    <citation type="submission" date="2009-08" db="EMBL/GenBank/DDBJ databases">
        <authorList>
            <person name="Cheung F."/>
            <person name="Xiao Y."/>
            <person name="Chan A."/>
            <person name="Moskal W."/>
            <person name="Town C.D."/>
        </authorList>
    </citation>
    <scope>NUCLEOTIDE SEQUENCE</scope>
</reference>
<protein>
    <submittedName>
        <fullName evidence="1">Uncharacterized protein</fullName>
    </submittedName>
</protein>
<proteinExistence type="evidence at transcript level"/>
<organism evidence="1">
    <name type="scientific">Glycine max</name>
    <name type="common">Soybean</name>
    <name type="synonym">Glycine hispida</name>
    <dbReference type="NCBI Taxonomy" id="3847"/>
    <lineage>
        <taxon>Eukaryota</taxon>
        <taxon>Viridiplantae</taxon>
        <taxon>Streptophyta</taxon>
        <taxon>Embryophyta</taxon>
        <taxon>Tracheophyta</taxon>
        <taxon>Spermatophyta</taxon>
        <taxon>Magnoliopsida</taxon>
        <taxon>eudicotyledons</taxon>
        <taxon>Gunneridae</taxon>
        <taxon>Pentapetalae</taxon>
        <taxon>rosids</taxon>
        <taxon>fabids</taxon>
        <taxon>Fabales</taxon>
        <taxon>Fabaceae</taxon>
        <taxon>Papilionoideae</taxon>
        <taxon>50 kb inversion clade</taxon>
        <taxon>NPAAA clade</taxon>
        <taxon>indigoferoid/millettioid clade</taxon>
        <taxon>Phaseoleae</taxon>
        <taxon>Glycine</taxon>
        <taxon>Glycine subgen. Soja</taxon>
    </lineage>
</organism>
<dbReference type="EMBL" id="BT096087">
    <property type="protein sequence ID" value="ACU20313.1"/>
    <property type="molecule type" value="mRNA"/>
</dbReference>
<dbReference type="AlphaFoldDB" id="C6TER1"/>
<evidence type="ECO:0000313" key="1">
    <source>
        <dbReference type="EMBL" id="ACU20313.1"/>
    </source>
</evidence>